<feature type="region of interest" description="Disordered" evidence="5">
    <location>
        <begin position="340"/>
        <end position="391"/>
    </location>
</feature>
<comment type="subcellular location">
    <subcellularLocation>
        <location evidence="1">Membrane</location>
        <topology evidence="1">Multi-pass membrane protein</topology>
    </subcellularLocation>
</comment>
<evidence type="ECO:0000256" key="4">
    <source>
        <dbReference type="ARBA" id="ARBA00023136"/>
    </source>
</evidence>
<dbReference type="PANTHER" id="PTHR21389">
    <property type="entry name" value="P53 INDUCED PROTEIN"/>
    <property type="match status" value="1"/>
</dbReference>
<feature type="transmembrane region" description="Helical" evidence="6">
    <location>
        <begin position="167"/>
        <end position="184"/>
    </location>
</feature>
<reference evidence="7" key="1">
    <citation type="submission" date="2020-11" db="EMBL/GenBank/DDBJ databases">
        <authorList>
            <consortium name="DOE Joint Genome Institute"/>
            <person name="Ahrendt S."/>
            <person name="Riley R."/>
            <person name="Andreopoulos W."/>
            <person name="Labutti K."/>
            <person name="Pangilinan J."/>
            <person name="Ruiz-Duenas F.J."/>
            <person name="Barrasa J.M."/>
            <person name="Sanchez-Garcia M."/>
            <person name="Camarero S."/>
            <person name="Miyauchi S."/>
            <person name="Serrano A."/>
            <person name="Linde D."/>
            <person name="Babiker R."/>
            <person name="Drula E."/>
            <person name="Ayuso-Fernandez I."/>
            <person name="Pacheco R."/>
            <person name="Padilla G."/>
            <person name="Ferreira P."/>
            <person name="Barriuso J."/>
            <person name="Kellner H."/>
            <person name="Castanera R."/>
            <person name="Alfaro M."/>
            <person name="Ramirez L."/>
            <person name="Pisabarro A.G."/>
            <person name="Kuo A."/>
            <person name="Tritt A."/>
            <person name="Lipzen A."/>
            <person name="He G."/>
            <person name="Yan M."/>
            <person name="Ng V."/>
            <person name="Cullen D."/>
            <person name="Martin F."/>
            <person name="Rosso M.-N."/>
            <person name="Henrissat B."/>
            <person name="Hibbett D."/>
            <person name="Martinez A.T."/>
            <person name="Grigoriev I.V."/>
        </authorList>
    </citation>
    <scope>NUCLEOTIDE SEQUENCE</scope>
    <source>
        <strain evidence="7">CIRM-BRFM 674</strain>
    </source>
</reference>
<evidence type="ECO:0000256" key="3">
    <source>
        <dbReference type="ARBA" id="ARBA00022989"/>
    </source>
</evidence>
<dbReference type="OrthoDB" id="266518at2759"/>
<evidence type="ECO:0000256" key="6">
    <source>
        <dbReference type="SAM" id="Phobius"/>
    </source>
</evidence>
<evidence type="ECO:0000256" key="1">
    <source>
        <dbReference type="ARBA" id="ARBA00004141"/>
    </source>
</evidence>
<keyword evidence="3 6" id="KW-1133">Transmembrane helix</keyword>
<dbReference type="GO" id="GO:0005783">
    <property type="term" value="C:endoplasmic reticulum"/>
    <property type="evidence" value="ECO:0007669"/>
    <property type="project" value="TreeGrafter"/>
</dbReference>
<feature type="transmembrane region" description="Helical" evidence="6">
    <location>
        <begin position="301"/>
        <end position="320"/>
    </location>
</feature>
<evidence type="ECO:0008006" key="9">
    <source>
        <dbReference type="Google" id="ProtNLM"/>
    </source>
</evidence>
<dbReference type="PANTHER" id="PTHR21389:SF0">
    <property type="entry name" value="ETOPOSIDE-INDUCED PROTEIN 2.4 HOMOLOG"/>
    <property type="match status" value="1"/>
</dbReference>
<proteinExistence type="predicted"/>
<dbReference type="GO" id="GO:0016236">
    <property type="term" value="P:macroautophagy"/>
    <property type="evidence" value="ECO:0007669"/>
    <property type="project" value="TreeGrafter"/>
</dbReference>
<gene>
    <name evidence="7" type="ORF">BDN70DRAFT_882576</name>
</gene>
<accession>A0A9P5YV06</accession>
<evidence type="ECO:0000256" key="2">
    <source>
        <dbReference type="ARBA" id="ARBA00022692"/>
    </source>
</evidence>
<feature type="compositionally biased region" description="Basic and acidic residues" evidence="5">
    <location>
        <begin position="340"/>
        <end position="349"/>
    </location>
</feature>
<evidence type="ECO:0000313" key="8">
    <source>
        <dbReference type="Proteomes" id="UP000807469"/>
    </source>
</evidence>
<feature type="transmembrane region" description="Helical" evidence="6">
    <location>
        <begin position="196"/>
        <end position="213"/>
    </location>
</feature>
<dbReference type="EMBL" id="MU155298">
    <property type="protein sequence ID" value="KAF9476328.1"/>
    <property type="molecule type" value="Genomic_DNA"/>
</dbReference>
<protein>
    <recommendedName>
        <fullName evidence="9">Etoposide-induced protein 2.4-domain-containing protein</fullName>
    </recommendedName>
</protein>
<name>A0A9P5YV06_9AGAR</name>
<keyword evidence="8" id="KW-1185">Reference proteome</keyword>
<dbReference type="Pfam" id="PF07264">
    <property type="entry name" value="EI24"/>
    <property type="match status" value="1"/>
</dbReference>
<organism evidence="7 8">
    <name type="scientific">Pholiota conissans</name>
    <dbReference type="NCBI Taxonomy" id="109636"/>
    <lineage>
        <taxon>Eukaryota</taxon>
        <taxon>Fungi</taxon>
        <taxon>Dikarya</taxon>
        <taxon>Basidiomycota</taxon>
        <taxon>Agaricomycotina</taxon>
        <taxon>Agaricomycetes</taxon>
        <taxon>Agaricomycetidae</taxon>
        <taxon>Agaricales</taxon>
        <taxon>Agaricineae</taxon>
        <taxon>Strophariaceae</taxon>
        <taxon>Pholiota</taxon>
    </lineage>
</organism>
<dbReference type="Proteomes" id="UP000807469">
    <property type="component" value="Unassembled WGS sequence"/>
</dbReference>
<sequence length="391" mass="44123">MASAHYPTRPQALHFPSGPAARLSSRQSYPTFLSVQDSFLLQLTWAWRGLYDAFRWNVVVGSISSDAEIRANVYKSVLLNSLSLLSIYVFDLLFQPLVKDQQQWFHRNIGWFYQILWLLPVVGISFYLNRTWCTVIANRTYLLQHGGRPAPPQSASYTGMLRSIATSAYRVIMVFTSVVVSFGLGKIPLVGPTAEFIFLCWVDSYYCFEFIWAARNMSISSRIRHLEERWAYYFAFGLPSAALCTWGSGLANAAAFALVFPMYIIMAMHARPVPTDPYNPMPPKRVQENDAVRHPSPFVPIRLPIFAIVIWLNDAFVRVLNAIGGRPIVRHPAAAQLRRFSDASEHAEDGINSPRIEMQPLKNSSAPSASSTKRAKPTSGRIKIGMQRKLD</sequence>
<evidence type="ECO:0000256" key="5">
    <source>
        <dbReference type="SAM" id="MobiDB-lite"/>
    </source>
</evidence>
<comment type="caution">
    <text evidence="7">The sequence shown here is derived from an EMBL/GenBank/DDBJ whole genome shotgun (WGS) entry which is preliminary data.</text>
</comment>
<dbReference type="AlphaFoldDB" id="A0A9P5YV06"/>
<keyword evidence="2 6" id="KW-0812">Transmembrane</keyword>
<feature type="transmembrane region" description="Helical" evidence="6">
    <location>
        <begin position="110"/>
        <end position="129"/>
    </location>
</feature>
<dbReference type="GO" id="GO:0016020">
    <property type="term" value="C:membrane"/>
    <property type="evidence" value="ECO:0007669"/>
    <property type="project" value="UniProtKB-SubCell"/>
</dbReference>
<keyword evidence="4 6" id="KW-0472">Membrane</keyword>
<feature type="transmembrane region" description="Helical" evidence="6">
    <location>
        <begin position="77"/>
        <end position="98"/>
    </location>
</feature>
<feature type="compositionally biased region" description="Polar residues" evidence="5">
    <location>
        <begin position="361"/>
        <end position="372"/>
    </location>
</feature>
<feature type="transmembrane region" description="Helical" evidence="6">
    <location>
        <begin position="233"/>
        <end position="266"/>
    </location>
</feature>
<evidence type="ECO:0000313" key="7">
    <source>
        <dbReference type="EMBL" id="KAF9476328.1"/>
    </source>
</evidence>
<dbReference type="InterPro" id="IPR059112">
    <property type="entry name" value="CysZ/EI24"/>
</dbReference>